<evidence type="ECO:0000259" key="3">
    <source>
        <dbReference type="SMART" id="SM00278"/>
    </source>
</evidence>
<dbReference type="AlphaFoldDB" id="A0A6N4SNB6"/>
<dbReference type="Pfam" id="PF02811">
    <property type="entry name" value="PHP"/>
    <property type="match status" value="1"/>
</dbReference>
<dbReference type="EMBL" id="CP000383">
    <property type="protein sequence ID" value="ABG57754.1"/>
    <property type="molecule type" value="Genomic_DNA"/>
</dbReference>
<evidence type="ECO:0000259" key="4">
    <source>
        <dbReference type="SMART" id="SM00481"/>
    </source>
</evidence>
<reference evidence="6 7" key="1">
    <citation type="journal article" date="2007" name="Appl. Environ. Microbiol.">
        <title>Genome sequence of the cellulolytic gliding bacterium Cytophaga hutchinsonii.</title>
        <authorList>
            <person name="Xie G."/>
            <person name="Bruce D.C."/>
            <person name="Challacombe J.F."/>
            <person name="Chertkov O."/>
            <person name="Detter J.C."/>
            <person name="Gilna P."/>
            <person name="Han C.S."/>
            <person name="Lucas S."/>
            <person name="Misra M."/>
            <person name="Myers G.L."/>
            <person name="Richardson P."/>
            <person name="Tapia R."/>
            <person name="Thayer N."/>
            <person name="Thompson L.S."/>
            <person name="Brettin T.S."/>
            <person name="Henrissat B."/>
            <person name="Wilson D.B."/>
            <person name="McBride M.J."/>
        </authorList>
    </citation>
    <scope>NUCLEOTIDE SEQUENCE [LARGE SCALE GENOMIC DNA]</scope>
    <source>
        <strain evidence="7">ATCC 33406 / DSM 1761 / CIP 103989 / NBRC 15051 / NCIMB 9469 / D465</strain>
    </source>
</reference>
<dbReference type="InterPro" id="IPR050243">
    <property type="entry name" value="PHP_phosphatase"/>
</dbReference>
<keyword evidence="1" id="KW-0237">DNA synthesis</keyword>
<dbReference type="InterPro" id="IPR016195">
    <property type="entry name" value="Pol/histidinol_Pase-like"/>
</dbReference>
<dbReference type="SUPFAM" id="SSF47781">
    <property type="entry name" value="RuvA domain 2-like"/>
    <property type="match status" value="1"/>
</dbReference>
<feature type="domain" description="Helix-hairpin-helix DNA-binding motif class 1" evidence="3">
    <location>
        <begin position="125"/>
        <end position="144"/>
    </location>
</feature>
<dbReference type="SMART" id="SM00481">
    <property type="entry name" value="POLIIIAc"/>
    <property type="match status" value="1"/>
</dbReference>
<accession>A0A6N4SNB6</accession>
<dbReference type="SMART" id="SM00483">
    <property type="entry name" value="POLXc"/>
    <property type="match status" value="1"/>
</dbReference>
<dbReference type="InterPro" id="IPR047967">
    <property type="entry name" value="PolX_PHP"/>
</dbReference>
<keyword evidence="7" id="KW-1185">Reference proteome</keyword>
<proteinExistence type="predicted"/>
<dbReference type="Proteomes" id="UP000001822">
    <property type="component" value="Chromosome"/>
</dbReference>
<dbReference type="GO" id="GO:0003677">
    <property type="term" value="F:DNA binding"/>
    <property type="evidence" value="ECO:0007669"/>
    <property type="project" value="InterPro"/>
</dbReference>
<dbReference type="CDD" id="cd07436">
    <property type="entry name" value="PHP_PolX"/>
    <property type="match status" value="1"/>
</dbReference>
<dbReference type="InterPro" id="IPR003583">
    <property type="entry name" value="Hlx-hairpin-Hlx_DNA-bd_motif"/>
</dbReference>
<dbReference type="InterPro" id="IPR043519">
    <property type="entry name" value="NT_sf"/>
</dbReference>
<dbReference type="InterPro" id="IPR003141">
    <property type="entry name" value="Pol/His_phosphatase_N"/>
</dbReference>
<dbReference type="Gene3D" id="1.10.150.20">
    <property type="entry name" value="5' to 3' exonuclease, C-terminal subdomain"/>
    <property type="match status" value="1"/>
</dbReference>
<feature type="domain" description="Polymerase/histidinol phosphatase N-terminal" evidence="4">
    <location>
        <begin position="328"/>
        <end position="407"/>
    </location>
</feature>
<dbReference type="Gene3D" id="1.10.150.110">
    <property type="entry name" value="DNA polymerase beta, N-terminal domain-like"/>
    <property type="match status" value="1"/>
</dbReference>
<dbReference type="InterPro" id="IPR027421">
    <property type="entry name" value="DNA_pol_lamdba_lyase_dom_sf"/>
</dbReference>
<dbReference type="Pfam" id="PF14520">
    <property type="entry name" value="HHH_5"/>
    <property type="match status" value="1"/>
</dbReference>
<dbReference type="InterPro" id="IPR022311">
    <property type="entry name" value="PolX-like"/>
</dbReference>
<dbReference type="InterPro" id="IPR004013">
    <property type="entry name" value="PHP_dom"/>
</dbReference>
<dbReference type="OrthoDB" id="9808747at2"/>
<dbReference type="PANTHER" id="PTHR36928:SF1">
    <property type="entry name" value="PHOSPHATASE YCDX-RELATED"/>
    <property type="match status" value="1"/>
</dbReference>
<gene>
    <name evidence="6" type="ordered locus">CHU_0081</name>
</gene>
<dbReference type="Pfam" id="PF14716">
    <property type="entry name" value="HHH_8"/>
    <property type="match status" value="1"/>
</dbReference>
<evidence type="ECO:0000259" key="5">
    <source>
        <dbReference type="SMART" id="SM00483"/>
    </source>
</evidence>
<evidence type="ECO:0000256" key="1">
    <source>
        <dbReference type="ARBA" id="ARBA00022634"/>
    </source>
</evidence>
<dbReference type="GO" id="GO:0042578">
    <property type="term" value="F:phosphoric ester hydrolase activity"/>
    <property type="evidence" value="ECO:0007669"/>
    <property type="project" value="TreeGrafter"/>
</dbReference>
<evidence type="ECO:0000256" key="2">
    <source>
        <dbReference type="ARBA" id="ARBA00022705"/>
    </source>
</evidence>
<dbReference type="GO" id="GO:0003887">
    <property type="term" value="F:DNA-directed DNA polymerase activity"/>
    <property type="evidence" value="ECO:0007669"/>
    <property type="project" value="InterPro"/>
</dbReference>
<sequence>MTNQEIADILLLTASLMELHDENSFKVRSIQNAGFQIEKTEVALFGLSLPELEKQDGIGKSIAAKIVELSQTGKLTELETLKLNTPEGIVELLDIKGIGPKKVKTLWKELNITCKEELLESCKTNAVAQLKGFGEKTQENIIQVLQFVMKQSDKHLYGDIEALAFELERKLKADISPQIQLCGDVRRMMETIDCISFVVPSTDFAETVSVLQTLSYLSEDPAKSGLYRWRGAERLKNIPVEIYLTTAEKFGSELFKHSSGEKHLRLKSPSGKTFLHLATTTAFATEAALYEHVNLPVIPSELREGYREMQLATNNLLSELITDADIKGSFHNHSTYSDGKHTLEEMAKECMALGYAYFGISDHSKSAFYANGLDETRIARQQAEVDALTISLPGIKIFKGVESDILNDGSLDYADEVLKTFDFIVASIHSNLKMNEEKATQRLITAIENPYTTMLGHPTGRLLLKREGYPIDHKKIIDACAANNVIIEINAHPWRLDMDWRHIGYALDKGCIISINPDAHEKIGLQDMHFGVCVARKAGLCKEQTFNAWPLEKVSSWLASKGK</sequence>
<dbReference type="GO" id="GO:0008270">
    <property type="term" value="F:zinc ion binding"/>
    <property type="evidence" value="ECO:0007669"/>
    <property type="project" value="TreeGrafter"/>
</dbReference>
<protein>
    <submittedName>
        <fullName evidence="6">DNA polymerase IV, family X</fullName>
    </submittedName>
</protein>
<feature type="domain" description="Helix-hairpin-helix DNA-binding motif class 1" evidence="3">
    <location>
        <begin position="90"/>
        <end position="109"/>
    </location>
</feature>
<dbReference type="PANTHER" id="PTHR36928">
    <property type="entry name" value="PHOSPHATASE YCDX-RELATED"/>
    <property type="match status" value="1"/>
</dbReference>
<dbReference type="SMART" id="SM00278">
    <property type="entry name" value="HhH1"/>
    <property type="match status" value="3"/>
</dbReference>
<feature type="domain" description="Helix-hairpin-helix DNA-binding motif class 1" evidence="3">
    <location>
        <begin position="50"/>
        <end position="69"/>
    </location>
</feature>
<name>A0A6N4SNB6_CYTH3</name>
<dbReference type="Gene3D" id="3.20.20.140">
    <property type="entry name" value="Metal-dependent hydrolases"/>
    <property type="match status" value="1"/>
</dbReference>
<dbReference type="SUPFAM" id="SSF81301">
    <property type="entry name" value="Nucleotidyltransferase"/>
    <property type="match status" value="1"/>
</dbReference>
<dbReference type="InterPro" id="IPR010994">
    <property type="entry name" value="RuvA_2-like"/>
</dbReference>
<dbReference type="SUPFAM" id="SSF47802">
    <property type="entry name" value="DNA polymerase beta, N-terminal domain-like"/>
    <property type="match status" value="1"/>
</dbReference>
<feature type="domain" description="DNA-directed DNA polymerase X" evidence="5">
    <location>
        <begin position="1"/>
        <end position="304"/>
    </location>
</feature>
<dbReference type="KEGG" id="chu:CHU_0081"/>
<keyword evidence="2" id="KW-0235">DNA replication</keyword>
<dbReference type="GO" id="GO:0005829">
    <property type="term" value="C:cytosol"/>
    <property type="evidence" value="ECO:0007669"/>
    <property type="project" value="TreeGrafter"/>
</dbReference>
<dbReference type="SUPFAM" id="SSF89550">
    <property type="entry name" value="PHP domain-like"/>
    <property type="match status" value="1"/>
</dbReference>
<dbReference type="PIRSF" id="PIRSF005047">
    <property type="entry name" value="UCP005047_YshC"/>
    <property type="match status" value="1"/>
</dbReference>
<dbReference type="GO" id="GO:0006281">
    <property type="term" value="P:DNA repair"/>
    <property type="evidence" value="ECO:0007669"/>
    <property type="project" value="InterPro"/>
</dbReference>
<evidence type="ECO:0000313" key="7">
    <source>
        <dbReference type="Proteomes" id="UP000001822"/>
    </source>
</evidence>
<dbReference type="InterPro" id="IPR002054">
    <property type="entry name" value="DNA-dir_DNA_pol_X"/>
</dbReference>
<dbReference type="RefSeq" id="WP_011583491.1">
    <property type="nucleotide sequence ID" value="NC_008255.1"/>
</dbReference>
<dbReference type="InterPro" id="IPR010996">
    <property type="entry name" value="HHH_MUS81"/>
</dbReference>
<evidence type="ECO:0000313" key="6">
    <source>
        <dbReference type="EMBL" id="ABG57754.1"/>
    </source>
</evidence>
<organism evidence="6 7">
    <name type="scientific">Cytophaga hutchinsonii (strain ATCC 33406 / DSM 1761 / CIP 103989 / NBRC 15051 / NCIMB 9469 / D465)</name>
    <dbReference type="NCBI Taxonomy" id="269798"/>
    <lineage>
        <taxon>Bacteria</taxon>
        <taxon>Pseudomonadati</taxon>
        <taxon>Bacteroidota</taxon>
        <taxon>Cytophagia</taxon>
        <taxon>Cytophagales</taxon>
        <taxon>Cytophagaceae</taxon>
        <taxon>Cytophaga</taxon>
    </lineage>
</organism>